<protein>
    <submittedName>
        <fullName evidence="1">Uncharacterized protein</fullName>
    </submittedName>
</protein>
<dbReference type="HOGENOM" id="CLU_3391869_0_0_9"/>
<reference evidence="1 2" key="1">
    <citation type="submission" date="2011-08" db="EMBL/GenBank/DDBJ databases">
        <title>Complete sequence of Thermoanaerobacter wiegelii Rt8.B1.</title>
        <authorList>
            <consortium name="US DOE Joint Genome Institute"/>
            <person name="Lucas S."/>
            <person name="Han J."/>
            <person name="Lapidus A."/>
            <person name="Cheng J.-F."/>
            <person name="Goodwin L."/>
            <person name="Pitluck S."/>
            <person name="Peters L."/>
            <person name="Mikhailova N."/>
            <person name="Zeytun A."/>
            <person name="Daligault H."/>
            <person name="Detter J.C."/>
            <person name="Han C."/>
            <person name="Tapia R."/>
            <person name="Land M."/>
            <person name="Hauser L."/>
            <person name="Kyrpides N."/>
            <person name="Ivanova N."/>
            <person name="Pagani I."/>
            <person name="Hemme C."/>
            <person name="Woyke T."/>
        </authorList>
    </citation>
    <scope>NUCLEOTIDE SEQUENCE [LARGE SCALE GENOMIC DNA]</scope>
    <source>
        <strain evidence="1 2">Rt8.B1</strain>
    </source>
</reference>
<evidence type="ECO:0000313" key="2">
    <source>
        <dbReference type="Proteomes" id="UP000008276"/>
    </source>
</evidence>
<dbReference type="KEGG" id="twi:Thewi_1091"/>
<dbReference type="Proteomes" id="UP000008276">
    <property type="component" value="Chromosome"/>
</dbReference>
<name>G2MSC3_9THEO</name>
<accession>G2MSC3</accession>
<proteinExistence type="predicted"/>
<sequence length="32" mass="3622">MTWNKYLRISKIAIPAIPKTPVINEVIILTGK</sequence>
<organism evidence="1 2">
    <name type="scientific">Thermoanaerobacter wiegelii Rt8.B1</name>
    <dbReference type="NCBI Taxonomy" id="697303"/>
    <lineage>
        <taxon>Bacteria</taxon>
        <taxon>Bacillati</taxon>
        <taxon>Bacillota</taxon>
        <taxon>Clostridia</taxon>
        <taxon>Thermoanaerobacterales</taxon>
        <taxon>Thermoanaerobacteraceae</taxon>
        <taxon>Thermoanaerobacter</taxon>
    </lineage>
</organism>
<evidence type="ECO:0000313" key="1">
    <source>
        <dbReference type="EMBL" id="AEM78517.1"/>
    </source>
</evidence>
<dbReference type="AlphaFoldDB" id="G2MSC3"/>
<dbReference type="EMBL" id="CP002991">
    <property type="protein sequence ID" value="AEM78517.1"/>
    <property type="molecule type" value="Genomic_DNA"/>
</dbReference>
<keyword evidence="2" id="KW-1185">Reference proteome</keyword>
<gene>
    <name evidence="1" type="ORF">Thewi_1091</name>
</gene>